<proteinExistence type="predicted"/>
<gene>
    <name evidence="1" type="ORF">T01_958</name>
</gene>
<name>A0A0V0Z0K7_TRISP</name>
<comment type="caution">
    <text evidence="1">The sequence shown here is derived from an EMBL/GenBank/DDBJ whole genome shotgun (WGS) entry which is preliminary data.</text>
</comment>
<evidence type="ECO:0000313" key="2">
    <source>
        <dbReference type="Proteomes" id="UP000054776"/>
    </source>
</evidence>
<protein>
    <submittedName>
        <fullName evidence="1">Uncharacterized protein</fullName>
    </submittedName>
</protein>
<dbReference type="Proteomes" id="UP000054776">
    <property type="component" value="Unassembled WGS sequence"/>
</dbReference>
<dbReference type="InParanoid" id="A0A0V0Z0K7"/>
<dbReference type="AlphaFoldDB" id="A0A0V0Z0K7"/>
<keyword evidence="2" id="KW-1185">Reference proteome</keyword>
<dbReference type="EMBL" id="JYDH01003349">
    <property type="protein sequence ID" value="KRY05974.1"/>
    <property type="molecule type" value="Genomic_DNA"/>
</dbReference>
<reference evidence="1 2" key="1">
    <citation type="submission" date="2015-01" db="EMBL/GenBank/DDBJ databases">
        <title>Evolution of Trichinella species and genotypes.</title>
        <authorList>
            <person name="Korhonen P.K."/>
            <person name="Edoardo P."/>
            <person name="Giuseppe L.R."/>
            <person name="Gasser R.B."/>
        </authorList>
    </citation>
    <scope>NUCLEOTIDE SEQUENCE [LARGE SCALE GENOMIC DNA]</scope>
    <source>
        <strain evidence="1">ISS3</strain>
    </source>
</reference>
<organism evidence="1 2">
    <name type="scientific">Trichinella spiralis</name>
    <name type="common">Trichina worm</name>
    <dbReference type="NCBI Taxonomy" id="6334"/>
    <lineage>
        <taxon>Eukaryota</taxon>
        <taxon>Metazoa</taxon>
        <taxon>Ecdysozoa</taxon>
        <taxon>Nematoda</taxon>
        <taxon>Enoplea</taxon>
        <taxon>Dorylaimia</taxon>
        <taxon>Trichinellida</taxon>
        <taxon>Trichinellidae</taxon>
        <taxon>Trichinella</taxon>
    </lineage>
</organism>
<sequence length="52" mass="6267">MLHMATTCHINQVHKPLYQPSVEYEHADVSTAEFYEIIFIFIIRTKYSCFYH</sequence>
<accession>A0A0V0Z0K7</accession>
<evidence type="ECO:0000313" key="1">
    <source>
        <dbReference type="EMBL" id="KRY05974.1"/>
    </source>
</evidence>